<name>A0A4V2XND8_9ACTN</name>
<dbReference type="Gene3D" id="3.40.30.10">
    <property type="entry name" value="Glutaredoxin"/>
    <property type="match status" value="1"/>
</dbReference>
<protein>
    <submittedName>
        <fullName evidence="1">Uncharacterized protein</fullName>
    </submittedName>
</protein>
<evidence type="ECO:0000313" key="2">
    <source>
        <dbReference type="Proteomes" id="UP000295431"/>
    </source>
</evidence>
<dbReference type="RefSeq" id="WP_131938356.1">
    <property type="nucleotide sequence ID" value="NZ_BAAAMX010000009.1"/>
</dbReference>
<dbReference type="AlphaFoldDB" id="A0A4V2XND8"/>
<evidence type="ECO:0000313" key="1">
    <source>
        <dbReference type="EMBL" id="TDC17816.1"/>
    </source>
</evidence>
<dbReference type="OrthoDB" id="9799122at2"/>
<reference evidence="1 2" key="1">
    <citation type="submission" date="2019-03" db="EMBL/GenBank/DDBJ databases">
        <title>Draft genome sequences of novel Actinobacteria.</title>
        <authorList>
            <person name="Sahin N."/>
            <person name="Ay H."/>
            <person name="Saygin H."/>
        </authorList>
    </citation>
    <scope>NUCLEOTIDE SEQUENCE [LARGE SCALE GENOMIC DNA]</scope>
    <source>
        <strain evidence="1 2">DSM 45347</strain>
    </source>
</reference>
<accession>A0A4V2XND8</accession>
<comment type="caution">
    <text evidence="1">The sequence shown here is derived from an EMBL/GenBank/DDBJ whole genome shotgun (WGS) entry which is preliminary data.</text>
</comment>
<dbReference type="EMBL" id="SMJW01000027">
    <property type="protein sequence ID" value="TDC17816.1"/>
    <property type="molecule type" value="Genomic_DNA"/>
</dbReference>
<sequence length="83" mass="9017">MKAEIWAEIAWPWCGLGGHRLARAVECVEHSGRMEVVHRSFPLGSGLPEDRTLSVREFALAKYGAATRGPDGCAVPTDQAARI</sequence>
<keyword evidence="2" id="KW-1185">Reference proteome</keyword>
<organism evidence="1 2">
    <name type="scientific">Actinomadura bangladeshensis</name>
    <dbReference type="NCBI Taxonomy" id="453573"/>
    <lineage>
        <taxon>Bacteria</taxon>
        <taxon>Bacillati</taxon>
        <taxon>Actinomycetota</taxon>
        <taxon>Actinomycetes</taxon>
        <taxon>Streptosporangiales</taxon>
        <taxon>Thermomonosporaceae</taxon>
        <taxon>Actinomadura</taxon>
    </lineage>
</organism>
<dbReference type="Proteomes" id="UP000295431">
    <property type="component" value="Unassembled WGS sequence"/>
</dbReference>
<proteinExistence type="predicted"/>
<gene>
    <name evidence="1" type="ORF">E1284_07990</name>
</gene>